<organism evidence="2 3">
    <name type="scientific">Lineolata rhizophorae</name>
    <dbReference type="NCBI Taxonomy" id="578093"/>
    <lineage>
        <taxon>Eukaryota</taxon>
        <taxon>Fungi</taxon>
        <taxon>Dikarya</taxon>
        <taxon>Ascomycota</taxon>
        <taxon>Pezizomycotina</taxon>
        <taxon>Dothideomycetes</taxon>
        <taxon>Dothideomycetes incertae sedis</taxon>
        <taxon>Lineolatales</taxon>
        <taxon>Lineolataceae</taxon>
        <taxon>Lineolata</taxon>
    </lineage>
</organism>
<feature type="region of interest" description="Disordered" evidence="1">
    <location>
        <begin position="121"/>
        <end position="153"/>
    </location>
</feature>
<protein>
    <submittedName>
        <fullName evidence="2">Uncharacterized protein</fullName>
    </submittedName>
</protein>
<feature type="compositionally biased region" description="Polar residues" evidence="1">
    <location>
        <begin position="131"/>
        <end position="141"/>
    </location>
</feature>
<dbReference type="AlphaFoldDB" id="A0A6A6NUN2"/>
<evidence type="ECO:0000256" key="1">
    <source>
        <dbReference type="SAM" id="MobiDB-lite"/>
    </source>
</evidence>
<accession>A0A6A6NUN2</accession>
<reference evidence="2" key="1">
    <citation type="journal article" date="2020" name="Stud. Mycol.">
        <title>101 Dothideomycetes genomes: a test case for predicting lifestyles and emergence of pathogens.</title>
        <authorList>
            <person name="Haridas S."/>
            <person name="Albert R."/>
            <person name="Binder M."/>
            <person name="Bloem J."/>
            <person name="Labutti K."/>
            <person name="Salamov A."/>
            <person name="Andreopoulos B."/>
            <person name="Baker S."/>
            <person name="Barry K."/>
            <person name="Bills G."/>
            <person name="Bluhm B."/>
            <person name="Cannon C."/>
            <person name="Castanera R."/>
            <person name="Culley D."/>
            <person name="Daum C."/>
            <person name="Ezra D."/>
            <person name="Gonzalez J."/>
            <person name="Henrissat B."/>
            <person name="Kuo A."/>
            <person name="Liang C."/>
            <person name="Lipzen A."/>
            <person name="Lutzoni F."/>
            <person name="Magnuson J."/>
            <person name="Mondo S."/>
            <person name="Nolan M."/>
            <person name="Ohm R."/>
            <person name="Pangilinan J."/>
            <person name="Park H.-J."/>
            <person name="Ramirez L."/>
            <person name="Alfaro M."/>
            <person name="Sun H."/>
            <person name="Tritt A."/>
            <person name="Yoshinaga Y."/>
            <person name="Zwiers L.-H."/>
            <person name="Turgeon B."/>
            <person name="Goodwin S."/>
            <person name="Spatafora J."/>
            <person name="Crous P."/>
            <person name="Grigoriev I."/>
        </authorList>
    </citation>
    <scope>NUCLEOTIDE SEQUENCE</scope>
    <source>
        <strain evidence="2">ATCC 16933</strain>
    </source>
</reference>
<keyword evidence="3" id="KW-1185">Reference proteome</keyword>
<sequence length="153" mass="16764">MHICEARARVCGLSDKSTDGQETTSFCLDMLREALPAFPFIGPMQNMFCHQVADLQRVSGCCQILPSSPGAAAGNRMVYGLEDFLDACERSTYAQPRLVNERLDPNFGPHFEAAWTRFTESQGGGDHSLLRRQQSSTSDSSKAMDISALVNPS</sequence>
<evidence type="ECO:0000313" key="3">
    <source>
        <dbReference type="Proteomes" id="UP000799766"/>
    </source>
</evidence>
<dbReference type="EMBL" id="MU001688">
    <property type="protein sequence ID" value="KAF2455142.1"/>
    <property type="molecule type" value="Genomic_DNA"/>
</dbReference>
<evidence type="ECO:0000313" key="2">
    <source>
        <dbReference type="EMBL" id="KAF2455142.1"/>
    </source>
</evidence>
<gene>
    <name evidence="2" type="ORF">BDY21DRAFT_79884</name>
</gene>
<dbReference type="Proteomes" id="UP000799766">
    <property type="component" value="Unassembled WGS sequence"/>
</dbReference>
<proteinExistence type="predicted"/>
<name>A0A6A6NUN2_9PEZI</name>